<dbReference type="InterPro" id="IPR043519">
    <property type="entry name" value="NT_sf"/>
</dbReference>
<dbReference type="AlphaFoldDB" id="A0A835SJP4"/>
<dbReference type="Pfam" id="PF22600">
    <property type="entry name" value="MTPAP-like_central"/>
    <property type="match status" value="1"/>
</dbReference>
<gene>
    <name evidence="3" type="ORF">HXX76_011542</name>
</gene>
<dbReference type="GO" id="GO:0005730">
    <property type="term" value="C:nucleolus"/>
    <property type="evidence" value="ECO:0007669"/>
    <property type="project" value="TreeGrafter"/>
</dbReference>
<dbReference type="OrthoDB" id="273917at2759"/>
<name>A0A835SJP4_CHLIN</name>
<evidence type="ECO:0000256" key="1">
    <source>
        <dbReference type="SAM" id="MobiDB-lite"/>
    </source>
</evidence>
<evidence type="ECO:0000259" key="2">
    <source>
        <dbReference type="Pfam" id="PF22600"/>
    </source>
</evidence>
<dbReference type="GO" id="GO:0031499">
    <property type="term" value="C:TRAMP complex"/>
    <property type="evidence" value="ECO:0007669"/>
    <property type="project" value="TreeGrafter"/>
</dbReference>
<dbReference type="GO" id="GO:0046872">
    <property type="term" value="F:metal ion binding"/>
    <property type="evidence" value="ECO:0007669"/>
    <property type="project" value="UniProtKB-KW"/>
</dbReference>
<dbReference type="GO" id="GO:0031123">
    <property type="term" value="P:RNA 3'-end processing"/>
    <property type="evidence" value="ECO:0007669"/>
    <property type="project" value="TreeGrafter"/>
</dbReference>
<comment type="caution">
    <text evidence="3">The sequence shown here is derived from an EMBL/GenBank/DDBJ whole genome shotgun (WGS) entry which is preliminary data.</text>
</comment>
<dbReference type="GO" id="GO:0003729">
    <property type="term" value="F:mRNA binding"/>
    <property type="evidence" value="ECO:0007669"/>
    <property type="project" value="TreeGrafter"/>
</dbReference>
<accession>A0A835SJP4</accession>
<feature type="region of interest" description="Disordered" evidence="1">
    <location>
        <begin position="698"/>
        <end position="767"/>
    </location>
</feature>
<dbReference type="InterPro" id="IPR054708">
    <property type="entry name" value="MTPAP-like_central"/>
</dbReference>
<feature type="domain" description="Poly(A) RNA polymerase mitochondrial-like central palm" evidence="2">
    <location>
        <begin position="390"/>
        <end position="530"/>
    </location>
</feature>
<dbReference type="Proteomes" id="UP000650467">
    <property type="component" value="Unassembled WGS sequence"/>
</dbReference>
<feature type="compositionally biased region" description="Pro residues" evidence="1">
    <location>
        <begin position="308"/>
        <end position="318"/>
    </location>
</feature>
<feature type="compositionally biased region" description="Low complexity" evidence="1">
    <location>
        <begin position="108"/>
        <end position="121"/>
    </location>
</feature>
<dbReference type="PANTHER" id="PTHR23092:SF15">
    <property type="entry name" value="INACTIVE NON-CANONICAL POLY(A) RNA POLYMERASE PROTEIN TRF4-2-RELATED"/>
    <property type="match status" value="1"/>
</dbReference>
<dbReference type="InterPro" id="IPR045862">
    <property type="entry name" value="Trf4-like"/>
</dbReference>
<dbReference type="Gene3D" id="1.10.1410.10">
    <property type="match status" value="1"/>
</dbReference>
<protein>
    <recommendedName>
        <fullName evidence="2">Poly(A) RNA polymerase mitochondrial-like central palm domain-containing protein</fullName>
    </recommendedName>
</protein>
<dbReference type="PANTHER" id="PTHR23092">
    <property type="entry name" value="POLY(A) RNA POLYMERASE"/>
    <property type="match status" value="1"/>
</dbReference>
<feature type="compositionally biased region" description="Gly residues" evidence="1">
    <location>
        <begin position="173"/>
        <end position="195"/>
    </location>
</feature>
<dbReference type="CDD" id="cd05402">
    <property type="entry name" value="NT_PAP_TUTase"/>
    <property type="match status" value="1"/>
</dbReference>
<feature type="compositionally biased region" description="Basic and acidic residues" evidence="1">
    <location>
        <begin position="253"/>
        <end position="271"/>
    </location>
</feature>
<dbReference type="SUPFAM" id="SSF81631">
    <property type="entry name" value="PAP/OAS1 substrate-binding domain"/>
    <property type="match status" value="1"/>
</dbReference>
<feature type="region of interest" description="Disordered" evidence="1">
    <location>
        <begin position="81"/>
        <end position="343"/>
    </location>
</feature>
<feature type="compositionally biased region" description="Gly residues" evidence="1">
    <location>
        <begin position="744"/>
        <end position="759"/>
    </location>
</feature>
<proteinExistence type="predicted"/>
<dbReference type="Gene3D" id="3.30.460.10">
    <property type="entry name" value="Beta Polymerase, domain 2"/>
    <property type="match status" value="1"/>
</dbReference>
<dbReference type="GO" id="GO:1990817">
    <property type="term" value="F:poly(A) RNA polymerase activity"/>
    <property type="evidence" value="ECO:0007669"/>
    <property type="project" value="InterPro"/>
</dbReference>
<dbReference type="GO" id="GO:0043634">
    <property type="term" value="P:polyadenylation-dependent ncRNA catabolic process"/>
    <property type="evidence" value="ECO:0007669"/>
    <property type="project" value="TreeGrafter"/>
</dbReference>
<feature type="compositionally biased region" description="Gly residues" evidence="1">
    <location>
        <begin position="81"/>
        <end position="107"/>
    </location>
</feature>
<keyword evidence="4" id="KW-1185">Reference proteome</keyword>
<evidence type="ECO:0000313" key="4">
    <source>
        <dbReference type="Proteomes" id="UP000650467"/>
    </source>
</evidence>
<feature type="compositionally biased region" description="Gly residues" evidence="1">
    <location>
        <begin position="211"/>
        <end position="220"/>
    </location>
</feature>
<evidence type="ECO:0000313" key="3">
    <source>
        <dbReference type="EMBL" id="KAG2428422.1"/>
    </source>
</evidence>
<dbReference type="EMBL" id="JAEHOC010000034">
    <property type="protein sequence ID" value="KAG2428422.1"/>
    <property type="molecule type" value="Genomic_DNA"/>
</dbReference>
<feature type="compositionally biased region" description="Low complexity" evidence="1">
    <location>
        <begin position="326"/>
        <end position="343"/>
    </location>
</feature>
<reference evidence="3" key="1">
    <citation type="journal article" date="2020" name="bioRxiv">
        <title>Comparative genomics of Chlamydomonas.</title>
        <authorList>
            <person name="Craig R.J."/>
            <person name="Hasan A.R."/>
            <person name="Ness R.W."/>
            <person name="Keightley P.D."/>
        </authorList>
    </citation>
    <scope>NUCLEOTIDE SEQUENCE</scope>
    <source>
        <strain evidence="3">SAG 7.73</strain>
    </source>
</reference>
<organism evidence="3 4">
    <name type="scientific">Chlamydomonas incerta</name>
    <dbReference type="NCBI Taxonomy" id="51695"/>
    <lineage>
        <taxon>Eukaryota</taxon>
        <taxon>Viridiplantae</taxon>
        <taxon>Chlorophyta</taxon>
        <taxon>core chlorophytes</taxon>
        <taxon>Chlorophyceae</taxon>
        <taxon>CS clade</taxon>
        <taxon>Chlamydomonadales</taxon>
        <taxon>Chlamydomonadaceae</taxon>
        <taxon>Chlamydomonas</taxon>
    </lineage>
</organism>
<feature type="compositionally biased region" description="Gly residues" evidence="1">
    <location>
        <begin position="707"/>
        <end position="723"/>
    </location>
</feature>
<sequence>MAPMAVGMGLLPMPVPPQLGAALPQLPVVAIPVMAGFPPMGLPAGGHGYGGVLGQGPGGPALGNAAGQGYGGGGYGGGGGVQGGHGAPPGRGYGGGGGGGPGPGHGYGQQPHQQNGPAPQGYGAGGRGPLPPPQQPSQPQQGQGYGDVSRQPNGQVRRYEYHYGRPGGPGPGDPGRGGGGGGAGGGGRGGAGGDVGRPRRHFSEAPAHAQGPGGRGGGDVGRAHGYGRQDSREGPGPGAVDRGRGEAAPPLWDRGRDRERERTPDPDERRYAPAQHTAAGVGAGMGPAAAKRRDAWEAGGRAGGAGPGPGPPRVPPGLGPDQGMVAGRSAHHPAGPHGAAGAPTAAAAAPAAAAGRAAAPAAATPAEAAAAAVADPDYVSRQGHVYTVLGRNIKRIVAQLTPSAAEAEAREGVLREVVAAAAAAFPEARGRLRVEPFGSYVCGLGTPSSDIDVVLVGLAEPSPALGFYGRDERPRVARLLDRITPQLRCRLRLSKLLAIRHARIPILKLTTQAGVSVDVSVAGDGGPRAAAFIRQQAAAYPALRPLVLVLKSYMRAEGLAEVASGGLSSYGLTYMLLAHLQEEAKRGSDLGDLGGLLHSALRRYGRCFDVNTMAVSVRDGGLVPKASLGFGHVDHGDRIVTIDPLTGRNCTEGTWRSREVLDALGRADAYLSGWLQVPAAGVAADADILGPLVADVEAAEGQEGEGQQHGRGGGLGGGGGGGRGGREEGGGEEADVPYIHTTGPGAGNGNGTATGGPGQALGKRGRA</sequence>
<dbReference type="SUPFAM" id="SSF81301">
    <property type="entry name" value="Nucleotidyltransferase"/>
    <property type="match status" value="1"/>
</dbReference>